<dbReference type="Proteomes" id="UP001642360">
    <property type="component" value="Unassembled WGS sequence"/>
</dbReference>
<name>A0ABC8S6I6_9AQUA</name>
<gene>
    <name evidence="1" type="ORF">ILEXP_LOCUS20999</name>
</gene>
<sequence length="86" mass="10023">MLGNEFYVGAYKDGATWRINKFADVPQFPWAYKKVQGQNSRIQTSFEAIREIHIPILHLHMGRKAREGFTTTCDIDMQPSIFGWFL</sequence>
<proteinExistence type="predicted"/>
<reference evidence="1 2" key="1">
    <citation type="submission" date="2024-02" db="EMBL/GenBank/DDBJ databases">
        <authorList>
            <person name="Vignale AGUSTIN F."/>
            <person name="Sosa J E."/>
            <person name="Modenutti C."/>
        </authorList>
    </citation>
    <scope>NUCLEOTIDE SEQUENCE [LARGE SCALE GENOMIC DNA]</scope>
</reference>
<organism evidence="1 2">
    <name type="scientific">Ilex paraguariensis</name>
    <name type="common">yerba mate</name>
    <dbReference type="NCBI Taxonomy" id="185542"/>
    <lineage>
        <taxon>Eukaryota</taxon>
        <taxon>Viridiplantae</taxon>
        <taxon>Streptophyta</taxon>
        <taxon>Embryophyta</taxon>
        <taxon>Tracheophyta</taxon>
        <taxon>Spermatophyta</taxon>
        <taxon>Magnoliopsida</taxon>
        <taxon>eudicotyledons</taxon>
        <taxon>Gunneridae</taxon>
        <taxon>Pentapetalae</taxon>
        <taxon>asterids</taxon>
        <taxon>campanulids</taxon>
        <taxon>Aquifoliales</taxon>
        <taxon>Aquifoliaceae</taxon>
        <taxon>Ilex</taxon>
    </lineage>
</organism>
<accession>A0ABC8S6I6</accession>
<dbReference type="EMBL" id="CAUOFW020002292">
    <property type="protein sequence ID" value="CAK9152765.1"/>
    <property type="molecule type" value="Genomic_DNA"/>
</dbReference>
<evidence type="ECO:0000313" key="1">
    <source>
        <dbReference type="EMBL" id="CAK9152765.1"/>
    </source>
</evidence>
<protein>
    <submittedName>
        <fullName evidence="1">Uncharacterized protein</fullName>
    </submittedName>
</protein>
<keyword evidence="2" id="KW-1185">Reference proteome</keyword>
<dbReference type="AlphaFoldDB" id="A0ABC8S6I6"/>
<comment type="caution">
    <text evidence="1">The sequence shown here is derived from an EMBL/GenBank/DDBJ whole genome shotgun (WGS) entry which is preliminary data.</text>
</comment>
<evidence type="ECO:0000313" key="2">
    <source>
        <dbReference type="Proteomes" id="UP001642360"/>
    </source>
</evidence>